<dbReference type="Pfam" id="PF04264">
    <property type="entry name" value="YceI"/>
    <property type="match status" value="1"/>
</dbReference>
<evidence type="ECO:0000313" key="4">
    <source>
        <dbReference type="Proteomes" id="UP000243799"/>
    </source>
</evidence>
<dbReference type="InterPro" id="IPR007372">
    <property type="entry name" value="Lipid/polyisoprenoid-bd_YceI"/>
</dbReference>
<dbReference type="PANTHER" id="PTHR34406:SF1">
    <property type="entry name" value="PROTEIN YCEI"/>
    <property type="match status" value="1"/>
</dbReference>
<dbReference type="PANTHER" id="PTHR34406">
    <property type="entry name" value="PROTEIN YCEI"/>
    <property type="match status" value="1"/>
</dbReference>
<organism evidence="3 4">
    <name type="scientific">Amycolatopsis marina</name>
    <dbReference type="NCBI Taxonomy" id="490629"/>
    <lineage>
        <taxon>Bacteria</taxon>
        <taxon>Bacillati</taxon>
        <taxon>Actinomycetota</taxon>
        <taxon>Actinomycetes</taxon>
        <taxon>Pseudonocardiales</taxon>
        <taxon>Pseudonocardiaceae</taxon>
        <taxon>Amycolatopsis</taxon>
    </lineage>
</organism>
<feature type="domain" description="Lipid/polyisoprenoid-binding YceI-like" evidence="2">
    <location>
        <begin position="15"/>
        <end position="179"/>
    </location>
</feature>
<dbReference type="InterPro" id="IPR036761">
    <property type="entry name" value="TTHA0802/YceI-like_sf"/>
</dbReference>
<dbReference type="EMBL" id="FOKG01000006">
    <property type="protein sequence ID" value="SFB22999.1"/>
    <property type="molecule type" value="Genomic_DNA"/>
</dbReference>
<dbReference type="STRING" id="490629.SAMN05216266_106283"/>
<dbReference type="OrthoDB" id="9811006at2"/>
<dbReference type="SMART" id="SM00867">
    <property type="entry name" value="YceI"/>
    <property type="match status" value="1"/>
</dbReference>
<dbReference type="SUPFAM" id="SSF101874">
    <property type="entry name" value="YceI-like"/>
    <property type="match status" value="1"/>
</dbReference>
<dbReference type="RefSeq" id="WP_091673104.1">
    <property type="nucleotide sequence ID" value="NZ_FOKG01000006.1"/>
</dbReference>
<comment type="similarity">
    <text evidence="1">Belongs to the UPF0312 family.</text>
</comment>
<sequence>MSAPTTEIPGYIAGTWAIDPAHSDVTFTVRHLGVSKVRGQFSTFEGEIVTADTLNGSSVTATIQAATIDTNSAQRDEHVRGGDFLDVEQFPTLTFRSTGIRVEDGDYLIDGELTLHGVTKPVTLQAELGGFGDGMTPDSKVVGVEASTEISRSDFAVGANIPTAVVSDKIKIELNIEAGLQQ</sequence>
<evidence type="ECO:0000256" key="1">
    <source>
        <dbReference type="ARBA" id="ARBA00008812"/>
    </source>
</evidence>
<gene>
    <name evidence="3" type="ORF">SAMN05216266_106283</name>
</gene>
<proteinExistence type="inferred from homology"/>
<dbReference type="AlphaFoldDB" id="A0A1I0ZB67"/>
<evidence type="ECO:0000259" key="2">
    <source>
        <dbReference type="SMART" id="SM00867"/>
    </source>
</evidence>
<dbReference type="Proteomes" id="UP000243799">
    <property type="component" value="Unassembled WGS sequence"/>
</dbReference>
<dbReference type="Gene3D" id="2.40.128.110">
    <property type="entry name" value="Lipid/polyisoprenoid-binding, YceI-like"/>
    <property type="match status" value="1"/>
</dbReference>
<accession>A0A1I0ZB67</accession>
<name>A0A1I0ZB67_9PSEU</name>
<keyword evidence="4" id="KW-1185">Reference proteome</keyword>
<evidence type="ECO:0000313" key="3">
    <source>
        <dbReference type="EMBL" id="SFB22999.1"/>
    </source>
</evidence>
<reference evidence="4" key="1">
    <citation type="submission" date="2016-10" db="EMBL/GenBank/DDBJ databases">
        <authorList>
            <person name="Varghese N."/>
            <person name="Submissions S."/>
        </authorList>
    </citation>
    <scope>NUCLEOTIDE SEQUENCE [LARGE SCALE GENOMIC DNA]</scope>
    <source>
        <strain evidence="4">CGMCC 4.3568</strain>
    </source>
</reference>
<protein>
    <submittedName>
        <fullName evidence="3">Polyisoprenoid-binding protein YceI</fullName>
    </submittedName>
</protein>